<dbReference type="Proteomes" id="UP000315983">
    <property type="component" value="Unassembled WGS sequence"/>
</dbReference>
<evidence type="ECO:0000313" key="3">
    <source>
        <dbReference type="EMBL" id="TQL39084.1"/>
    </source>
</evidence>
<dbReference type="InterPro" id="IPR050471">
    <property type="entry name" value="AB_hydrolase"/>
</dbReference>
<dbReference type="GO" id="GO:0016787">
    <property type="term" value="F:hydrolase activity"/>
    <property type="evidence" value="ECO:0007669"/>
    <property type="project" value="UniProtKB-KW"/>
</dbReference>
<dbReference type="PANTHER" id="PTHR43433:SF5">
    <property type="entry name" value="AB HYDROLASE-1 DOMAIN-CONTAINING PROTEIN"/>
    <property type="match status" value="1"/>
</dbReference>
<dbReference type="GeneID" id="93773459"/>
<keyword evidence="2" id="KW-0378">Hydrolase</keyword>
<protein>
    <submittedName>
        <fullName evidence="2">Alpha/beta hydrolase</fullName>
    </submittedName>
    <submittedName>
        <fullName evidence="3">Pimeloyl-ACP methyl ester carboxylesterase</fullName>
    </submittedName>
</protein>
<dbReference type="PANTHER" id="PTHR43433">
    <property type="entry name" value="HYDROLASE, ALPHA/BETA FOLD FAMILY PROTEIN"/>
    <property type="match status" value="1"/>
</dbReference>
<evidence type="ECO:0000313" key="4">
    <source>
        <dbReference type="Proteomes" id="UP000315983"/>
    </source>
</evidence>
<dbReference type="Gene3D" id="3.40.50.1820">
    <property type="entry name" value="alpha/beta hydrolase"/>
    <property type="match status" value="1"/>
</dbReference>
<dbReference type="Pfam" id="PF12697">
    <property type="entry name" value="Abhydrolase_6"/>
    <property type="match status" value="1"/>
</dbReference>
<evidence type="ECO:0000259" key="1">
    <source>
        <dbReference type="Pfam" id="PF12697"/>
    </source>
</evidence>
<reference evidence="3 4" key="1">
    <citation type="submission" date="2019-06" db="EMBL/GenBank/DDBJ databases">
        <title>Sequencing the genomes of 1000 actinobacteria strains.</title>
        <authorList>
            <person name="Klenk H.-P."/>
        </authorList>
    </citation>
    <scope>NUCLEOTIDE SEQUENCE [LARGE SCALE GENOMIC DNA]</scope>
    <source>
        <strain evidence="3 4">DSM 44819</strain>
    </source>
</reference>
<evidence type="ECO:0000313" key="2">
    <source>
        <dbReference type="EMBL" id="GIM86903.1"/>
    </source>
</evidence>
<dbReference type="InterPro" id="IPR000073">
    <property type="entry name" value="AB_hydrolase_1"/>
</dbReference>
<feature type="domain" description="AB hydrolase-1" evidence="1">
    <location>
        <begin position="23"/>
        <end position="249"/>
    </location>
</feature>
<sequence length="266" mass="28448">MGKTISADGTPIGYDQRGDGPPVVLVTGALGDRDTLAPLANTLARHFTVFNYDRRGRGESGDLVPYGVAREIEDLAAIITEAGGSAAVYGHSSGAGLALRAAASGLPIVRLVLHEAPYVTDDEDERRSARDFAVRLHELLGERRRGDAVALFMETTGTPPETVAQWRTESWWPTLEARAHTIAYDSAVMGDEKGGGVPTDLVASIRMPTLVLSGGDSFDFVHEVAHRITELLPDGRHRVIEGQGHNVPAEVLAPVLTPFLDVQEPG</sequence>
<gene>
    <name evidence="3" type="ORF">FB564_4306</name>
    <name evidence="2" type="ORF">Sar04_36390</name>
</gene>
<keyword evidence="5" id="KW-1185">Reference proteome</keyword>
<dbReference type="EMBL" id="BOQM01000028">
    <property type="protein sequence ID" value="GIM86903.1"/>
    <property type="molecule type" value="Genomic_DNA"/>
</dbReference>
<dbReference type="AlphaFoldDB" id="A0A542XTF3"/>
<dbReference type="InterPro" id="IPR029058">
    <property type="entry name" value="AB_hydrolase_fold"/>
</dbReference>
<dbReference type="Proteomes" id="UP000677457">
    <property type="component" value="Unassembled WGS sequence"/>
</dbReference>
<reference evidence="2 5" key="2">
    <citation type="submission" date="2021-03" db="EMBL/GenBank/DDBJ databases">
        <title>Whole genome shotgun sequence of Salinispora arenicola NBRC 105043.</title>
        <authorList>
            <person name="Komaki H."/>
            <person name="Tamura T."/>
        </authorList>
    </citation>
    <scope>NUCLEOTIDE SEQUENCE [LARGE SCALE GENOMIC DNA]</scope>
    <source>
        <strain evidence="2 5">NBRC 105043</strain>
    </source>
</reference>
<accession>A0A542XTF3</accession>
<dbReference type="RefSeq" id="WP_016814329.1">
    <property type="nucleotide sequence ID" value="NZ_BOQM01000028.1"/>
</dbReference>
<proteinExistence type="predicted"/>
<name>A0A542XTF3_SALAC</name>
<dbReference type="EMBL" id="VFOL01000001">
    <property type="protein sequence ID" value="TQL39084.1"/>
    <property type="molecule type" value="Genomic_DNA"/>
</dbReference>
<evidence type="ECO:0000313" key="5">
    <source>
        <dbReference type="Proteomes" id="UP000677457"/>
    </source>
</evidence>
<dbReference type="SUPFAM" id="SSF53474">
    <property type="entry name" value="alpha/beta-Hydrolases"/>
    <property type="match status" value="1"/>
</dbReference>
<organism evidence="3 4">
    <name type="scientific">Salinispora arenicola</name>
    <dbReference type="NCBI Taxonomy" id="168697"/>
    <lineage>
        <taxon>Bacteria</taxon>
        <taxon>Bacillati</taxon>
        <taxon>Actinomycetota</taxon>
        <taxon>Actinomycetes</taxon>
        <taxon>Micromonosporales</taxon>
        <taxon>Micromonosporaceae</taxon>
        <taxon>Salinispora</taxon>
    </lineage>
</organism>
<comment type="caution">
    <text evidence="3">The sequence shown here is derived from an EMBL/GenBank/DDBJ whole genome shotgun (WGS) entry which is preliminary data.</text>
</comment>